<dbReference type="PANTHER" id="PTHR42894:SF1">
    <property type="entry name" value="N-(5'-PHOSPHORIBOSYL)ANTHRANILATE ISOMERASE"/>
    <property type="match status" value="1"/>
</dbReference>
<feature type="domain" description="N-(5'phosphoribosyl) anthranilate isomerase (PRAI)" evidence="11">
    <location>
        <begin position="5"/>
        <end position="200"/>
    </location>
</feature>
<dbReference type="SUPFAM" id="SSF51366">
    <property type="entry name" value="Ribulose-phoshate binding barrel"/>
    <property type="match status" value="1"/>
</dbReference>
<evidence type="ECO:0000256" key="7">
    <source>
        <dbReference type="ARBA" id="ARBA00022822"/>
    </source>
</evidence>
<gene>
    <name evidence="10" type="primary">trpF</name>
    <name evidence="12" type="ORF">HUK38_12825</name>
</gene>
<comment type="caution">
    <text evidence="12">The sequence shown here is derived from an EMBL/GenBank/DDBJ whole genome shotgun (WGS) entry which is preliminary data.</text>
</comment>
<evidence type="ECO:0000256" key="5">
    <source>
        <dbReference type="ARBA" id="ARBA00022272"/>
    </source>
</evidence>
<keyword evidence="8 10" id="KW-0057">Aromatic amino acid biosynthesis</keyword>
<evidence type="ECO:0000313" key="13">
    <source>
        <dbReference type="Proteomes" id="UP000548632"/>
    </source>
</evidence>
<dbReference type="GO" id="GO:0004640">
    <property type="term" value="F:phosphoribosylanthranilate isomerase activity"/>
    <property type="evidence" value="ECO:0007669"/>
    <property type="project" value="UniProtKB-UniRule"/>
</dbReference>
<keyword evidence="6 10" id="KW-0028">Amino-acid biosynthesis</keyword>
<dbReference type="RefSeq" id="WP_182584724.1">
    <property type="nucleotide sequence ID" value="NZ_JABVCQ010000035.1"/>
</dbReference>
<evidence type="ECO:0000256" key="8">
    <source>
        <dbReference type="ARBA" id="ARBA00023141"/>
    </source>
</evidence>
<dbReference type="InterPro" id="IPR013785">
    <property type="entry name" value="Aldolase_TIM"/>
</dbReference>
<dbReference type="UniPathway" id="UPA00035">
    <property type="reaction ID" value="UER00042"/>
</dbReference>
<dbReference type="InterPro" id="IPR001240">
    <property type="entry name" value="PRAI_dom"/>
</dbReference>
<dbReference type="Pfam" id="PF00697">
    <property type="entry name" value="PRAI"/>
    <property type="match status" value="1"/>
</dbReference>
<evidence type="ECO:0000256" key="1">
    <source>
        <dbReference type="ARBA" id="ARBA00001164"/>
    </source>
</evidence>
<sequence length="209" mass="22223">MRTRVKICGLTRAEDVATAVSCGVDAVGLVFYPSSPRAVTPAQAAALIHTVPPFVTVVGLFVDAEPVWVRTVLAQVPLGALQFHGHEPPDYCESFARPWIKAIAVRHTTAFDEVINRYAAAAGLLLDTYDPTLPGGTGRSFDWHLIPPAVANRCILAGGLTPDNVARAIQQVKPYAVDVSGGVESARGVKDCSKIAAFMQGVHDGDQFC</sequence>
<comment type="similarity">
    <text evidence="3 10">Belongs to the TrpF family.</text>
</comment>
<dbReference type="GO" id="GO:0000162">
    <property type="term" value="P:L-tryptophan biosynthetic process"/>
    <property type="evidence" value="ECO:0007669"/>
    <property type="project" value="UniProtKB-UniRule"/>
</dbReference>
<evidence type="ECO:0000256" key="4">
    <source>
        <dbReference type="ARBA" id="ARBA00012572"/>
    </source>
</evidence>
<keyword evidence="7 10" id="KW-0822">Tryptophan biosynthesis</keyword>
<evidence type="ECO:0000256" key="3">
    <source>
        <dbReference type="ARBA" id="ARBA00007571"/>
    </source>
</evidence>
<keyword evidence="13" id="KW-1185">Reference proteome</keyword>
<comment type="pathway">
    <text evidence="2 10">Amino-acid biosynthesis; L-tryptophan biosynthesis; L-tryptophan from chorismate: step 3/5.</text>
</comment>
<dbReference type="NCBIfam" id="NF002299">
    <property type="entry name" value="PRK01222.1-6"/>
    <property type="match status" value="1"/>
</dbReference>
<dbReference type="HAMAP" id="MF_00135">
    <property type="entry name" value="PRAI"/>
    <property type="match status" value="1"/>
</dbReference>
<reference evidence="12 13" key="1">
    <citation type="journal article" date="2020" name="Arch. Microbiol.">
        <title>The genome sequence of the giant phototrophic gammaproteobacterium Thiospirillum jenense gives insight into its physiological properties and phylogenetic relationships.</title>
        <authorList>
            <person name="Imhoff J.F."/>
            <person name="Meyer T.E."/>
            <person name="Kyndt J.A."/>
        </authorList>
    </citation>
    <scope>NUCLEOTIDE SEQUENCE [LARGE SCALE GENOMIC DNA]</scope>
    <source>
        <strain evidence="12 13">DSM 216</strain>
    </source>
</reference>
<evidence type="ECO:0000256" key="9">
    <source>
        <dbReference type="ARBA" id="ARBA00023235"/>
    </source>
</evidence>
<dbReference type="EMBL" id="JABVCQ010000035">
    <property type="protein sequence ID" value="MBB1127100.1"/>
    <property type="molecule type" value="Genomic_DNA"/>
</dbReference>
<comment type="catalytic activity">
    <reaction evidence="1 10">
        <text>N-(5-phospho-beta-D-ribosyl)anthranilate = 1-(2-carboxyphenylamino)-1-deoxy-D-ribulose 5-phosphate</text>
        <dbReference type="Rhea" id="RHEA:21540"/>
        <dbReference type="ChEBI" id="CHEBI:18277"/>
        <dbReference type="ChEBI" id="CHEBI:58613"/>
        <dbReference type="EC" id="5.3.1.24"/>
    </reaction>
</comment>
<dbReference type="PANTHER" id="PTHR42894">
    <property type="entry name" value="N-(5'-PHOSPHORIBOSYL)ANTHRANILATE ISOMERASE"/>
    <property type="match status" value="1"/>
</dbReference>
<dbReference type="Proteomes" id="UP000548632">
    <property type="component" value="Unassembled WGS sequence"/>
</dbReference>
<dbReference type="AlphaFoldDB" id="A0A839HGI0"/>
<dbReference type="Gene3D" id="3.20.20.70">
    <property type="entry name" value="Aldolase class I"/>
    <property type="match status" value="1"/>
</dbReference>
<evidence type="ECO:0000256" key="6">
    <source>
        <dbReference type="ARBA" id="ARBA00022605"/>
    </source>
</evidence>
<name>A0A839HGI0_9GAMM</name>
<dbReference type="FunFam" id="3.20.20.70:FF:000075">
    <property type="entry name" value="Tryptophan biosynthesis protein TRP1"/>
    <property type="match status" value="1"/>
</dbReference>
<dbReference type="InterPro" id="IPR044643">
    <property type="entry name" value="TrpF_fam"/>
</dbReference>
<dbReference type="InterPro" id="IPR011060">
    <property type="entry name" value="RibuloseP-bd_barrel"/>
</dbReference>
<proteinExistence type="inferred from homology"/>
<dbReference type="EC" id="5.3.1.24" evidence="4 10"/>
<dbReference type="NCBIfam" id="NF002298">
    <property type="entry name" value="PRK01222.1-4"/>
    <property type="match status" value="1"/>
</dbReference>
<evidence type="ECO:0000313" key="12">
    <source>
        <dbReference type="EMBL" id="MBB1127100.1"/>
    </source>
</evidence>
<keyword evidence="9 10" id="KW-0413">Isomerase</keyword>
<dbReference type="CDD" id="cd00405">
    <property type="entry name" value="PRAI"/>
    <property type="match status" value="1"/>
</dbReference>
<evidence type="ECO:0000256" key="2">
    <source>
        <dbReference type="ARBA" id="ARBA00004664"/>
    </source>
</evidence>
<evidence type="ECO:0000256" key="10">
    <source>
        <dbReference type="HAMAP-Rule" id="MF_00135"/>
    </source>
</evidence>
<evidence type="ECO:0000259" key="11">
    <source>
        <dbReference type="Pfam" id="PF00697"/>
    </source>
</evidence>
<organism evidence="12 13">
    <name type="scientific">Thiospirillum jenense</name>
    <dbReference type="NCBI Taxonomy" id="1653858"/>
    <lineage>
        <taxon>Bacteria</taxon>
        <taxon>Pseudomonadati</taxon>
        <taxon>Pseudomonadota</taxon>
        <taxon>Gammaproteobacteria</taxon>
        <taxon>Chromatiales</taxon>
        <taxon>Chromatiaceae</taxon>
        <taxon>Thiospirillum</taxon>
    </lineage>
</organism>
<protein>
    <recommendedName>
        <fullName evidence="5 10">N-(5'-phosphoribosyl)anthranilate isomerase</fullName>
        <shortName evidence="10">PRAI</shortName>
        <ecNumber evidence="4 10">5.3.1.24</ecNumber>
    </recommendedName>
</protein>
<accession>A0A839HGI0</accession>